<protein>
    <submittedName>
        <fullName evidence="3">18053_t:CDS:1</fullName>
    </submittedName>
</protein>
<dbReference type="SUPFAM" id="SSF57756">
    <property type="entry name" value="Retrovirus zinc finger-like domains"/>
    <property type="match status" value="1"/>
</dbReference>
<dbReference type="GO" id="GO:0003676">
    <property type="term" value="F:nucleic acid binding"/>
    <property type="evidence" value="ECO:0007669"/>
    <property type="project" value="InterPro"/>
</dbReference>
<comment type="caution">
    <text evidence="3">The sequence shown here is derived from an EMBL/GenBank/DDBJ whole genome shotgun (WGS) entry which is preliminary data.</text>
</comment>
<name>A0A9N8VWW2_9GLOM</name>
<evidence type="ECO:0000313" key="4">
    <source>
        <dbReference type="Proteomes" id="UP000789405"/>
    </source>
</evidence>
<dbReference type="InterPro" id="IPR005162">
    <property type="entry name" value="Retrotrans_gag_dom"/>
</dbReference>
<organism evidence="3 4">
    <name type="scientific">Dentiscutata erythropus</name>
    <dbReference type="NCBI Taxonomy" id="1348616"/>
    <lineage>
        <taxon>Eukaryota</taxon>
        <taxon>Fungi</taxon>
        <taxon>Fungi incertae sedis</taxon>
        <taxon>Mucoromycota</taxon>
        <taxon>Glomeromycotina</taxon>
        <taxon>Glomeromycetes</taxon>
        <taxon>Diversisporales</taxon>
        <taxon>Gigasporaceae</taxon>
        <taxon>Dentiscutata</taxon>
    </lineage>
</organism>
<feature type="compositionally biased region" description="Basic and acidic residues" evidence="1">
    <location>
        <begin position="174"/>
        <end position="187"/>
    </location>
</feature>
<dbReference type="Proteomes" id="UP000789405">
    <property type="component" value="Unassembled WGS sequence"/>
</dbReference>
<feature type="region of interest" description="Disordered" evidence="1">
    <location>
        <begin position="170"/>
        <end position="195"/>
    </location>
</feature>
<dbReference type="GO" id="GO:0008270">
    <property type="term" value="F:zinc ion binding"/>
    <property type="evidence" value="ECO:0007669"/>
    <property type="project" value="InterPro"/>
</dbReference>
<feature type="domain" description="Retrotransposon gag" evidence="2">
    <location>
        <begin position="28"/>
        <end position="92"/>
    </location>
</feature>
<dbReference type="AlphaFoldDB" id="A0A9N8VWW2"/>
<sequence>SNEAVLLGQNKDDIEGFLFDYEKELIRTKCTWKNLNEEIVKIINAKSADVIKINRLRNIKQGEKETVREFASRFEAYLDPIKDSIKEKTKESVLLIENFQKDRERIDNKKGILATEERAQSNDADVEGITMALGALTINRVKQETNNVSRIDKLEENMKEITKMFKQFIENQETSEHTNTRNQDTTRPRKQNSMSRQCFVCQRKGHVACSCLNKVVQGQLEQRNDQREIRPENIDNRDVNICYFEIMDTSLNSGVECLKT</sequence>
<evidence type="ECO:0000313" key="3">
    <source>
        <dbReference type="EMBL" id="CAG8463162.1"/>
    </source>
</evidence>
<dbReference type="InterPro" id="IPR036875">
    <property type="entry name" value="Znf_CCHC_sf"/>
</dbReference>
<dbReference type="EMBL" id="CAJVPY010000291">
    <property type="protein sequence ID" value="CAG8463162.1"/>
    <property type="molecule type" value="Genomic_DNA"/>
</dbReference>
<keyword evidence="4" id="KW-1185">Reference proteome</keyword>
<evidence type="ECO:0000259" key="2">
    <source>
        <dbReference type="Pfam" id="PF03732"/>
    </source>
</evidence>
<reference evidence="3" key="1">
    <citation type="submission" date="2021-06" db="EMBL/GenBank/DDBJ databases">
        <authorList>
            <person name="Kallberg Y."/>
            <person name="Tangrot J."/>
            <person name="Rosling A."/>
        </authorList>
    </citation>
    <scope>NUCLEOTIDE SEQUENCE</scope>
    <source>
        <strain evidence="3">MA453B</strain>
    </source>
</reference>
<dbReference type="OrthoDB" id="2421696at2759"/>
<feature type="non-terminal residue" evidence="3">
    <location>
        <position position="1"/>
    </location>
</feature>
<evidence type="ECO:0000256" key="1">
    <source>
        <dbReference type="SAM" id="MobiDB-lite"/>
    </source>
</evidence>
<gene>
    <name evidence="3" type="ORF">DERYTH_LOCUS1103</name>
</gene>
<proteinExistence type="predicted"/>
<dbReference type="Pfam" id="PF03732">
    <property type="entry name" value="Retrotrans_gag"/>
    <property type="match status" value="1"/>
</dbReference>
<accession>A0A9N8VWW2</accession>